<reference evidence="2 3" key="1">
    <citation type="submission" date="2019-06" db="EMBL/GenBank/DDBJ databases">
        <title>Draft genome sequence of the filamentous fungus Phialemoniopsis curvata isolated from diesel fuel.</title>
        <authorList>
            <person name="Varaljay V.A."/>
            <person name="Lyon W.J."/>
            <person name="Crouch A.L."/>
            <person name="Drake C.E."/>
            <person name="Hollomon J.M."/>
            <person name="Nadeau L.J."/>
            <person name="Nunn H.S."/>
            <person name="Stevenson B.S."/>
            <person name="Bojanowski C.L."/>
            <person name="Crookes-Goodson W.J."/>
        </authorList>
    </citation>
    <scope>NUCLEOTIDE SEQUENCE [LARGE SCALE GENOMIC DNA]</scope>
    <source>
        <strain evidence="2 3">D216</strain>
    </source>
</reference>
<dbReference type="OrthoDB" id="5370011at2759"/>
<sequence>MSSPAQAGPSVPKEKEKKGMGKMVSRVKTILKRAEKRMSISGPPRDTEATSSSAAAVKTSEPTPAPAPAPVAKTTRKGKELEIGATKVPRMQLHEERARKLGERFGLEIKPSEWHSTEGDALRVEKPIRMRVHRICHECKTTFGTAKECPKCKHPRCKDCQRYPPKRTEAEKIASRERRAQILKERAENAPIIPDWDTTEKKIELRRPGKHGGPDLVLRKPRQRIRRTCHECQSLFASGNKSCTNCGHVRCTDCPRDPAKKDKYPYGYPGDEFGPNSIPHHKCHQCKTKFPPSSADGTVCTKCSHEKCADCPRLKPQRVEPEPDPAILKSVEEKIAQMRIST</sequence>
<organism evidence="2 3">
    <name type="scientific">Thyridium curvatum</name>
    <dbReference type="NCBI Taxonomy" id="1093900"/>
    <lineage>
        <taxon>Eukaryota</taxon>
        <taxon>Fungi</taxon>
        <taxon>Dikarya</taxon>
        <taxon>Ascomycota</taxon>
        <taxon>Pezizomycotina</taxon>
        <taxon>Sordariomycetes</taxon>
        <taxon>Sordariomycetidae</taxon>
        <taxon>Thyridiales</taxon>
        <taxon>Thyridiaceae</taxon>
        <taxon>Thyridium</taxon>
    </lineage>
</organism>
<evidence type="ECO:0000313" key="2">
    <source>
        <dbReference type="EMBL" id="TPX14386.1"/>
    </source>
</evidence>
<accession>A0A507B5L5</accession>
<feature type="region of interest" description="Disordered" evidence="1">
    <location>
        <begin position="1"/>
        <end position="77"/>
    </location>
</feature>
<dbReference type="AlphaFoldDB" id="A0A507B5L5"/>
<keyword evidence="3" id="KW-1185">Reference proteome</keyword>
<dbReference type="GeneID" id="41973029"/>
<gene>
    <name evidence="2" type="ORF">E0L32_005582</name>
</gene>
<protein>
    <submittedName>
        <fullName evidence="2">Uncharacterized protein</fullName>
    </submittedName>
</protein>
<comment type="caution">
    <text evidence="2">The sequence shown here is derived from an EMBL/GenBank/DDBJ whole genome shotgun (WGS) entry which is preliminary data.</text>
</comment>
<dbReference type="EMBL" id="SKBQ01000029">
    <property type="protein sequence ID" value="TPX14386.1"/>
    <property type="molecule type" value="Genomic_DNA"/>
</dbReference>
<evidence type="ECO:0000313" key="3">
    <source>
        <dbReference type="Proteomes" id="UP000319257"/>
    </source>
</evidence>
<evidence type="ECO:0000256" key="1">
    <source>
        <dbReference type="SAM" id="MobiDB-lite"/>
    </source>
</evidence>
<feature type="compositionally biased region" description="Low complexity" evidence="1">
    <location>
        <begin position="49"/>
        <end position="62"/>
    </location>
</feature>
<dbReference type="InParanoid" id="A0A507B5L5"/>
<dbReference type="RefSeq" id="XP_030996097.1">
    <property type="nucleotide sequence ID" value="XM_031140119.1"/>
</dbReference>
<proteinExistence type="predicted"/>
<name>A0A507B5L5_9PEZI</name>
<dbReference type="Proteomes" id="UP000319257">
    <property type="component" value="Unassembled WGS sequence"/>
</dbReference>